<organism evidence="2 3">
    <name type="scientific">Sphingobacterium corticis</name>
    <dbReference type="NCBI Taxonomy" id="1812823"/>
    <lineage>
        <taxon>Bacteria</taxon>
        <taxon>Pseudomonadati</taxon>
        <taxon>Bacteroidota</taxon>
        <taxon>Sphingobacteriia</taxon>
        <taxon>Sphingobacteriales</taxon>
        <taxon>Sphingobacteriaceae</taxon>
        <taxon>Sphingobacterium</taxon>
    </lineage>
</organism>
<evidence type="ECO:0000313" key="2">
    <source>
        <dbReference type="EMBL" id="MFD2599164.1"/>
    </source>
</evidence>
<dbReference type="InterPro" id="IPR025364">
    <property type="entry name" value="DUF4268"/>
</dbReference>
<dbReference type="EMBL" id="JBHUMA010000006">
    <property type="protein sequence ID" value="MFD2599164.1"/>
    <property type="molecule type" value="Genomic_DNA"/>
</dbReference>
<accession>A0ABW5NJX3</accession>
<gene>
    <name evidence="2" type="ORF">ACFSQ3_09375</name>
</gene>
<dbReference type="Pfam" id="PF14088">
    <property type="entry name" value="DUF4268"/>
    <property type="match status" value="1"/>
</dbReference>
<protein>
    <submittedName>
        <fullName evidence="2">DUF4268 domain-containing protein</fullName>
    </submittedName>
</protein>
<evidence type="ECO:0000259" key="1">
    <source>
        <dbReference type="Pfam" id="PF14088"/>
    </source>
</evidence>
<sequence>MYARDEVKKTKQAFWTAYGQYMRVVPFADAERQSWVNYKTGIKHIYFRMEADNQSAQIAIEIDHPDAGIRALIFDQFVQYKNMLQEALGESWEWLPVSTDAYGKESAEIKCVLTDVSIMRKDDWPKLISFFKPRMIALDEFWSSAKYAFEVFI</sequence>
<dbReference type="RefSeq" id="WP_380869290.1">
    <property type="nucleotide sequence ID" value="NZ_JBHUMA010000006.1"/>
</dbReference>
<keyword evidence="3" id="KW-1185">Reference proteome</keyword>
<name>A0ABW5NJX3_9SPHI</name>
<comment type="caution">
    <text evidence="2">The sequence shown here is derived from an EMBL/GenBank/DDBJ whole genome shotgun (WGS) entry which is preliminary data.</text>
</comment>
<evidence type="ECO:0000313" key="3">
    <source>
        <dbReference type="Proteomes" id="UP001597393"/>
    </source>
</evidence>
<proteinExistence type="predicted"/>
<dbReference type="Proteomes" id="UP001597393">
    <property type="component" value="Unassembled WGS sequence"/>
</dbReference>
<feature type="domain" description="DUF4268" evidence="1">
    <location>
        <begin position="10"/>
        <end position="144"/>
    </location>
</feature>
<reference evidence="3" key="1">
    <citation type="journal article" date="2019" name="Int. J. Syst. Evol. Microbiol.">
        <title>The Global Catalogue of Microorganisms (GCM) 10K type strain sequencing project: providing services to taxonomists for standard genome sequencing and annotation.</title>
        <authorList>
            <consortium name="The Broad Institute Genomics Platform"/>
            <consortium name="The Broad Institute Genome Sequencing Center for Infectious Disease"/>
            <person name="Wu L."/>
            <person name="Ma J."/>
        </authorList>
    </citation>
    <scope>NUCLEOTIDE SEQUENCE [LARGE SCALE GENOMIC DNA]</scope>
    <source>
        <strain evidence="3">KCTC 42248</strain>
    </source>
</reference>